<keyword evidence="9" id="KW-1185">Reference proteome</keyword>
<dbReference type="Pfam" id="PF25944">
    <property type="entry name" value="Beta-barrel_RND"/>
    <property type="match status" value="1"/>
</dbReference>
<dbReference type="Pfam" id="PF25967">
    <property type="entry name" value="RND-MFP_C"/>
    <property type="match status" value="1"/>
</dbReference>
<dbReference type="PANTHER" id="PTHR30158">
    <property type="entry name" value="ACRA/E-RELATED COMPONENT OF DRUG EFFLUX TRANSPORTER"/>
    <property type="match status" value="1"/>
</dbReference>
<keyword evidence="3" id="KW-0175">Coiled coil</keyword>
<evidence type="ECO:0000256" key="4">
    <source>
        <dbReference type="SAM" id="MobiDB-lite"/>
    </source>
</evidence>
<dbReference type="NCBIfam" id="TIGR01730">
    <property type="entry name" value="RND_mfp"/>
    <property type="match status" value="1"/>
</dbReference>
<feature type="compositionally biased region" description="Acidic residues" evidence="4">
    <location>
        <begin position="442"/>
        <end position="453"/>
    </location>
</feature>
<name>A0A5C5Y9R2_9PLAN</name>
<evidence type="ECO:0000256" key="1">
    <source>
        <dbReference type="ARBA" id="ARBA00004196"/>
    </source>
</evidence>
<dbReference type="GO" id="GO:0005886">
    <property type="term" value="C:plasma membrane"/>
    <property type="evidence" value="ECO:0007669"/>
    <property type="project" value="TreeGrafter"/>
</dbReference>
<gene>
    <name evidence="8" type="primary">acrA</name>
    <name evidence="8" type="ORF">Pan14r_41810</name>
</gene>
<dbReference type="Gene3D" id="2.40.30.170">
    <property type="match status" value="1"/>
</dbReference>
<proteinExistence type="inferred from homology"/>
<dbReference type="GO" id="GO:0030313">
    <property type="term" value="C:cell envelope"/>
    <property type="evidence" value="ECO:0007669"/>
    <property type="project" value="UniProtKB-SubCell"/>
</dbReference>
<evidence type="ECO:0000256" key="3">
    <source>
        <dbReference type="SAM" id="Coils"/>
    </source>
</evidence>
<evidence type="ECO:0000259" key="5">
    <source>
        <dbReference type="Pfam" id="PF25917"/>
    </source>
</evidence>
<dbReference type="EMBL" id="SJPL01000001">
    <property type="protein sequence ID" value="TWT71864.1"/>
    <property type="molecule type" value="Genomic_DNA"/>
</dbReference>
<dbReference type="Proteomes" id="UP000317238">
    <property type="component" value="Unassembled WGS sequence"/>
</dbReference>
<evidence type="ECO:0000256" key="2">
    <source>
        <dbReference type="ARBA" id="ARBA00009477"/>
    </source>
</evidence>
<accession>A0A5C5Y9R2</accession>
<dbReference type="Gene3D" id="2.40.50.100">
    <property type="match status" value="1"/>
</dbReference>
<evidence type="ECO:0000259" key="7">
    <source>
        <dbReference type="Pfam" id="PF25967"/>
    </source>
</evidence>
<feature type="domain" description="Multidrug resistance protein MdtA-like barrel-sandwich hybrid" evidence="5">
    <location>
        <begin position="64"/>
        <end position="234"/>
    </location>
</feature>
<dbReference type="PANTHER" id="PTHR30158:SF10">
    <property type="entry name" value="CATION EFFLUX PUMP"/>
    <property type="match status" value="1"/>
</dbReference>
<organism evidence="8 9">
    <name type="scientific">Crateriforma conspicua</name>
    <dbReference type="NCBI Taxonomy" id="2527996"/>
    <lineage>
        <taxon>Bacteria</taxon>
        <taxon>Pseudomonadati</taxon>
        <taxon>Planctomycetota</taxon>
        <taxon>Planctomycetia</taxon>
        <taxon>Planctomycetales</taxon>
        <taxon>Planctomycetaceae</taxon>
        <taxon>Crateriforma</taxon>
    </lineage>
</organism>
<feature type="domain" description="Multidrug resistance protein MdtA-like C-terminal permuted SH3" evidence="7">
    <location>
        <begin position="336"/>
        <end position="396"/>
    </location>
</feature>
<dbReference type="InterPro" id="IPR058625">
    <property type="entry name" value="MdtA-like_BSH"/>
</dbReference>
<feature type="region of interest" description="Disordered" evidence="4">
    <location>
        <begin position="419"/>
        <end position="453"/>
    </location>
</feature>
<reference evidence="8 9" key="1">
    <citation type="submission" date="2019-02" db="EMBL/GenBank/DDBJ databases">
        <title>Deep-cultivation of Planctomycetes and their phenomic and genomic characterization uncovers novel biology.</title>
        <authorList>
            <person name="Wiegand S."/>
            <person name="Jogler M."/>
            <person name="Boedeker C."/>
            <person name="Pinto D."/>
            <person name="Vollmers J."/>
            <person name="Rivas-Marin E."/>
            <person name="Kohn T."/>
            <person name="Peeters S.H."/>
            <person name="Heuer A."/>
            <person name="Rast P."/>
            <person name="Oberbeckmann S."/>
            <person name="Bunk B."/>
            <person name="Jeske O."/>
            <person name="Meyerdierks A."/>
            <person name="Storesund J.E."/>
            <person name="Kallscheuer N."/>
            <person name="Luecker S."/>
            <person name="Lage O.M."/>
            <person name="Pohl T."/>
            <person name="Merkel B.J."/>
            <person name="Hornburger P."/>
            <person name="Mueller R.-W."/>
            <person name="Bruemmer F."/>
            <person name="Labrenz M."/>
            <person name="Spormann A.M."/>
            <person name="Op Den Camp H."/>
            <person name="Overmann J."/>
            <person name="Amann R."/>
            <person name="Jetten M.S.M."/>
            <person name="Mascher T."/>
            <person name="Medema M.H."/>
            <person name="Devos D.P."/>
            <person name="Kaster A.-K."/>
            <person name="Ovreas L."/>
            <person name="Rohde M."/>
            <person name="Galperin M.Y."/>
            <person name="Jogler C."/>
        </authorList>
    </citation>
    <scope>NUCLEOTIDE SEQUENCE [LARGE SCALE GENOMIC DNA]</scope>
    <source>
        <strain evidence="8 9">Pan14r</strain>
    </source>
</reference>
<comment type="similarity">
    <text evidence="2">Belongs to the membrane fusion protein (MFP) (TC 8.A.1) family.</text>
</comment>
<dbReference type="GO" id="GO:0046677">
    <property type="term" value="P:response to antibiotic"/>
    <property type="evidence" value="ECO:0007669"/>
    <property type="project" value="TreeGrafter"/>
</dbReference>
<dbReference type="SUPFAM" id="SSF111369">
    <property type="entry name" value="HlyD-like secretion proteins"/>
    <property type="match status" value="3"/>
</dbReference>
<protein>
    <submittedName>
        <fullName evidence="8">Multidrug efflux pump subunit AcrA</fullName>
    </submittedName>
</protein>
<evidence type="ECO:0000313" key="8">
    <source>
        <dbReference type="EMBL" id="TWT71864.1"/>
    </source>
</evidence>
<comment type="caution">
    <text evidence="8">The sequence shown here is derived from an EMBL/GenBank/DDBJ whole genome shotgun (WGS) entry which is preliminary data.</text>
</comment>
<feature type="coiled-coil region" evidence="3">
    <location>
        <begin position="157"/>
        <end position="191"/>
    </location>
</feature>
<dbReference type="Gene3D" id="1.10.287.470">
    <property type="entry name" value="Helix hairpin bin"/>
    <property type="match status" value="1"/>
</dbReference>
<dbReference type="InterPro" id="IPR058627">
    <property type="entry name" value="MdtA-like_C"/>
</dbReference>
<evidence type="ECO:0000259" key="6">
    <source>
        <dbReference type="Pfam" id="PF25944"/>
    </source>
</evidence>
<dbReference type="Gene3D" id="2.40.420.20">
    <property type="match status" value="1"/>
</dbReference>
<sequence>MKMTRLRDWGLPAAVLLFLSPCGCNRKEANKYEAPPPQPVGVSTAVITSYTPFLEKEGTTEPVNAADVRAQVSGVLQSQKFTALQDITKGTDLYLIEPDQYEAEQKAAQADVENANAAIAVAEAAVGVAKAEAERAKLDFDRQQRLLQRDAASKAEFDAAKAANDAAQANLKSAESQVAAARAQLQTAQAALGIADLNVQYTKVKAPINGRISKTSVKEGNLVEVGSLLATIVDESKMFANFTISDRELLRFMRSDRSRGEAEFDLVKFQARDAYLKREGDEGFAFKGKLEYADAKGIDVATGTLAVRAVFDNEDERLLPGLFVTVRIPESQAVEATFVPELSVQRDQRGEYLLLVDDQNIVQRESVSVIKRMNGWARLTESLSPQQKIVVSGLQKAQVGRPVTPVDVTLDLDADALTRGMNENPTDEAEEQLAEKMSEAAESNDDGVADGQE</sequence>
<comment type="subcellular location">
    <subcellularLocation>
        <location evidence="1">Cell envelope</location>
    </subcellularLocation>
</comment>
<dbReference type="InterPro" id="IPR006143">
    <property type="entry name" value="RND_pump_MFP"/>
</dbReference>
<dbReference type="InterPro" id="IPR058626">
    <property type="entry name" value="MdtA-like_b-barrel"/>
</dbReference>
<dbReference type="GO" id="GO:0022857">
    <property type="term" value="F:transmembrane transporter activity"/>
    <property type="evidence" value="ECO:0007669"/>
    <property type="project" value="InterPro"/>
</dbReference>
<evidence type="ECO:0000313" key="9">
    <source>
        <dbReference type="Proteomes" id="UP000317238"/>
    </source>
</evidence>
<dbReference type="AlphaFoldDB" id="A0A5C5Y9R2"/>
<dbReference type="Pfam" id="PF25917">
    <property type="entry name" value="BSH_RND"/>
    <property type="match status" value="1"/>
</dbReference>
<feature type="domain" description="Multidrug resistance protein MdtA-like beta-barrel" evidence="6">
    <location>
        <begin position="241"/>
        <end position="330"/>
    </location>
</feature>